<dbReference type="Pfam" id="PF02609">
    <property type="entry name" value="Exonuc_VII_S"/>
    <property type="match status" value="1"/>
</dbReference>
<dbReference type="SUPFAM" id="SSF116842">
    <property type="entry name" value="XseB-like"/>
    <property type="match status" value="1"/>
</dbReference>
<dbReference type="GO" id="GO:0009318">
    <property type="term" value="C:exodeoxyribonuclease VII complex"/>
    <property type="evidence" value="ECO:0007669"/>
    <property type="project" value="UniProtKB-UniRule"/>
</dbReference>
<evidence type="ECO:0000256" key="1">
    <source>
        <dbReference type="ARBA" id="ARBA00009998"/>
    </source>
</evidence>
<dbReference type="PANTHER" id="PTHR34137:SF1">
    <property type="entry name" value="EXODEOXYRIBONUCLEASE 7 SMALL SUBUNIT"/>
    <property type="match status" value="1"/>
</dbReference>
<evidence type="ECO:0000256" key="5">
    <source>
        <dbReference type="ARBA" id="ARBA00022839"/>
    </source>
</evidence>
<dbReference type="GO" id="GO:0006308">
    <property type="term" value="P:DNA catabolic process"/>
    <property type="evidence" value="ECO:0007669"/>
    <property type="project" value="UniProtKB-UniRule"/>
</dbReference>
<evidence type="ECO:0000313" key="8">
    <source>
        <dbReference type="Proteomes" id="UP000316921"/>
    </source>
</evidence>
<dbReference type="KEGG" id="pbap:Pla133_23200"/>
<protein>
    <recommendedName>
        <fullName evidence="6">Exodeoxyribonuclease 7 small subunit</fullName>
        <ecNumber evidence="6">3.1.11.6</ecNumber>
    </recommendedName>
    <alternativeName>
        <fullName evidence="6">Exodeoxyribonuclease VII small subunit</fullName>
        <shortName evidence="6">Exonuclease VII small subunit</shortName>
    </alternativeName>
</protein>
<dbReference type="InterPro" id="IPR003761">
    <property type="entry name" value="Exonuc_VII_S"/>
</dbReference>
<dbReference type="Proteomes" id="UP000316921">
    <property type="component" value="Chromosome"/>
</dbReference>
<organism evidence="7 8">
    <name type="scientific">Engelhardtia mirabilis</name>
    <dbReference type="NCBI Taxonomy" id="2528011"/>
    <lineage>
        <taxon>Bacteria</taxon>
        <taxon>Pseudomonadati</taxon>
        <taxon>Planctomycetota</taxon>
        <taxon>Planctomycetia</taxon>
        <taxon>Planctomycetia incertae sedis</taxon>
        <taxon>Engelhardtia</taxon>
    </lineage>
</organism>
<dbReference type="InterPro" id="IPR037004">
    <property type="entry name" value="Exonuc_VII_ssu_sf"/>
</dbReference>
<comment type="subcellular location">
    <subcellularLocation>
        <location evidence="6">Cytoplasm</location>
    </subcellularLocation>
</comment>
<dbReference type="RefSeq" id="WP_145065239.1">
    <property type="nucleotide sequence ID" value="NZ_CP036287.1"/>
</dbReference>
<keyword evidence="5 6" id="KW-0269">Exonuclease</keyword>
<dbReference type="Gene3D" id="1.10.287.1040">
    <property type="entry name" value="Exonuclease VII, small subunit"/>
    <property type="match status" value="1"/>
</dbReference>
<name>A0A518BJU8_9BACT</name>
<evidence type="ECO:0000256" key="3">
    <source>
        <dbReference type="ARBA" id="ARBA00022722"/>
    </source>
</evidence>
<accession>A0A518BJU8</accession>
<evidence type="ECO:0000256" key="4">
    <source>
        <dbReference type="ARBA" id="ARBA00022801"/>
    </source>
</evidence>
<keyword evidence="4 6" id="KW-0378">Hydrolase</keyword>
<keyword evidence="8" id="KW-1185">Reference proteome</keyword>
<reference evidence="7 8" key="1">
    <citation type="submission" date="2019-02" db="EMBL/GenBank/DDBJ databases">
        <title>Deep-cultivation of Planctomycetes and their phenomic and genomic characterization uncovers novel biology.</title>
        <authorList>
            <person name="Wiegand S."/>
            <person name="Jogler M."/>
            <person name="Boedeker C."/>
            <person name="Pinto D."/>
            <person name="Vollmers J."/>
            <person name="Rivas-Marin E."/>
            <person name="Kohn T."/>
            <person name="Peeters S.H."/>
            <person name="Heuer A."/>
            <person name="Rast P."/>
            <person name="Oberbeckmann S."/>
            <person name="Bunk B."/>
            <person name="Jeske O."/>
            <person name="Meyerdierks A."/>
            <person name="Storesund J.E."/>
            <person name="Kallscheuer N."/>
            <person name="Luecker S."/>
            <person name="Lage O.M."/>
            <person name="Pohl T."/>
            <person name="Merkel B.J."/>
            <person name="Hornburger P."/>
            <person name="Mueller R.-W."/>
            <person name="Bruemmer F."/>
            <person name="Labrenz M."/>
            <person name="Spormann A.M."/>
            <person name="Op den Camp H."/>
            <person name="Overmann J."/>
            <person name="Amann R."/>
            <person name="Jetten M.S.M."/>
            <person name="Mascher T."/>
            <person name="Medema M.H."/>
            <person name="Devos D.P."/>
            <person name="Kaster A.-K."/>
            <person name="Ovreas L."/>
            <person name="Rohde M."/>
            <person name="Galperin M.Y."/>
            <person name="Jogler C."/>
        </authorList>
    </citation>
    <scope>NUCLEOTIDE SEQUENCE [LARGE SCALE GENOMIC DNA]</scope>
    <source>
        <strain evidence="7 8">Pla133</strain>
    </source>
</reference>
<proteinExistence type="inferred from homology"/>
<dbReference type="GO" id="GO:0008855">
    <property type="term" value="F:exodeoxyribonuclease VII activity"/>
    <property type="evidence" value="ECO:0007669"/>
    <property type="project" value="UniProtKB-UniRule"/>
</dbReference>
<dbReference type="PANTHER" id="PTHR34137">
    <property type="entry name" value="EXODEOXYRIBONUCLEASE 7 SMALL SUBUNIT"/>
    <property type="match status" value="1"/>
</dbReference>
<comment type="similarity">
    <text evidence="1 6">Belongs to the XseB family.</text>
</comment>
<comment type="function">
    <text evidence="6">Bidirectionally degrades single-stranded DNA into large acid-insoluble oligonucleotides, which are then degraded further into small acid-soluble oligonucleotides.</text>
</comment>
<sequence>MAKNTSNSDGAAEELGFDERLERLESIVSELEAGDLGLEPAIERYTSGIELLKSCHATLAAQRARVEELTADADRALRPFEGDPDLAGGE</sequence>
<dbReference type="HAMAP" id="MF_00337">
    <property type="entry name" value="Exonuc_7_S"/>
    <property type="match status" value="1"/>
</dbReference>
<keyword evidence="2 6" id="KW-0963">Cytoplasm</keyword>
<comment type="catalytic activity">
    <reaction evidence="6">
        <text>Exonucleolytic cleavage in either 5'- to 3'- or 3'- to 5'-direction to yield nucleoside 5'-phosphates.</text>
        <dbReference type="EC" id="3.1.11.6"/>
    </reaction>
</comment>
<comment type="subunit">
    <text evidence="6">Heterooligomer composed of large and small subunits.</text>
</comment>
<keyword evidence="3 6" id="KW-0540">Nuclease</keyword>
<dbReference type="NCBIfam" id="TIGR01280">
    <property type="entry name" value="xseB"/>
    <property type="match status" value="1"/>
</dbReference>
<evidence type="ECO:0000256" key="6">
    <source>
        <dbReference type="HAMAP-Rule" id="MF_00337"/>
    </source>
</evidence>
<dbReference type="AlphaFoldDB" id="A0A518BJU8"/>
<evidence type="ECO:0000256" key="2">
    <source>
        <dbReference type="ARBA" id="ARBA00022490"/>
    </source>
</evidence>
<evidence type="ECO:0000313" key="7">
    <source>
        <dbReference type="EMBL" id="QDU67242.1"/>
    </source>
</evidence>
<dbReference type="EC" id="3.1.11.6" evidence="6"/>
<dbReference type="EMBL" id="CP036287">
    <property type="protein sequence ID" value="QDU67242.1"/>
    <property type="molecule type" value="Genomic_DNA"/>
</dbReference>
<gene>
    <name evidence="6 7" type="primary">xseB</name>
    <name evidence="7" type="ORF">Pla133_23200</name>
</gene>
<dbReference type="GO" id="GO:0005829">
    <property type="term" value="C:cytosol"/>
    <property type="evidence" value="ECO:0007669"/>
    <property type="project" value="TreeGrafter"/>
</dbReference>